<reference evidence="2" key="1">
    <citation type="journal article" date="2019" name="Int. J. Syst. Evol. Microbiol.">
        <title>The Global Catalogue of Microorganisms (GCM) 10K type strain sequencing project: providing services to taxonomists for standard genome sequencing and annotation.</title>
        <authorList>
            <consortium name="The Broad Institute Genomics Platform"/>
            <consortium name="The Broad Institute Genome Sequencing Center for Infectious Disease"/>
            <person name="Wu L."/>
            <person name="Ma J."/>
        </authorList>
    </citation>
    <scope>NUCLEOTIDE SEQUENCE [LARGE SCALE GENOMIC DNA]</scope>
    <source>
        <strain evidence="2">NBRC 108728</strain>
    </source>
</reference>
<protein>
    <submittedName>
        <fullName evidence="1">Uncharacterized protein</fullName>
    </submittedName>
</protein>
<evidence type="ECO:0000313" key="2">
    <source>
        <dbReference type="Proteomes" id="UP001321486"/>
    </source>
</evidence>
<evidence type="ECO:0000313" key="1">
    <source>
        <dbReference type="EMBL" id="BDZ49845.1"/>
    </source>
</evidence>
<organism evidence="1 2">
    <name type="scientific">Frondihabitans sucicola</name>
    <dbReference type="NCBI Taxonomy" id="1268041"/>
    <lineage>
        <taxon>Bacteria</taxon>
        <taxon>Bacillati</taxon>
        <taxon>Actinomycetota</taxon>
        <taxon>Actinomycetes</taxon>
        <taxon>Micrococcales</taxon>
        <taxon>Microbacteriaceae</taxon>
        <taxon>Frondihabitans</taxon>
    </lineage>
</organism>
<keyword evidence="2" id="KW-1185">Reference proteome</keyword>
<proteinExistence type="predicted"/>
<gene>
    <name evidence="1" type="ORF">GCM10025867_20860</name>
</gene>
<accession>A0ABN6Y1T2</accession>
<name>A0ABN6Y1T2_9MICO</name>
<sequence>MASGRRLREDLLDVGEEPEVEHLVGFVEDDFGDALEVEEPLTGEVEEPPGVPTTIWAPAFNCSTWPS</sequence>
<dbReference type="Proteomes" id="UP001321486">
    <property type="component" value="Chromosome"/>
</dbReference>
<dbReference type="EMBL" id="AP027732">
    <property type="protein sequence ID" value="BDZ49845.1"/>
    <property type="molecule type" value="Genomic_DNA"/>
</dbReference>